<protein>
    <submittedName>
        <fullName evidence="1">Uncharacterized protein</fullName>
    </submittedName>
</protein>
<sequence>MEISIMKRMEVKKWQKKRHTDLTAEIIEAILTKSLPYLKEHSSLLCKIWARSLKAHRLHFHHQDLQRHCEPFADQARP</sequence>
<dbReference type="Gramene" id="MELO3C029049.2.1">
    <property type="protein sequence ID" value="MELO3C029049.2.1"/>
    <property type="gene ID" value="MELO3C029049.2"/>
</dbReference>
<dbReference type="AlphaFoldDB" id="A0A9I9E5H3"/>
<accession>A0A9I9E5H3</accession>
<proteinExistence type="predicted"/>
<name>A0A9I9E5H3_CUCME</name>
<evidence type="ECO:0000313" key="1">
    <source>
        <dbReference type="EnsemblPlants" id="MELO3C029049.2.1"/>
    </source>
</evidence>
<reference evidence="1" key="1">
    <citation type="submission" date="2023-03" db="UniProtKB">
        <authorList>
            <consortium name="EnsemblPlants"/>
        </authorList>
    </citation>
    <scope>IDENTIFICATION</scope>
</reference>
<dbReference type="EnsemblPlants" id="MELO3C029049.2.1">
    <property type="protein sequence ID" value="MELO3C029049.2.1"/>
    <property type="gene ID" value="MELO3C029049.2"/>
</dbReference>
<organism evidence="1">
    <name type="scientific">Cucumis melo</name>
    <name type="common">Muskmelon</name>
    <dbReference type="NCBI Taxonomy" id="3656"/>
    <lineage>
        <taxon>Eukaryota</taxon>
        <taxon>Viridiplantae</taxon>
        <taxon>Streptophyta</taxon>
        <taxon>Embryophyta</taxon>
        <taxon>Tracheophyta</taxon>
        <taxon>Spermatophyta</taxon>
        <taxon>Magnoliopsida</taxon>
        <taxon>eudicotyledons</taxon>
        <taxon>Gunneridae</taxon>
        <taxon>Pentapetalae</taxon>
        <taxon>rosids</taxon>
        <taxon>fabids</taxon>
        <taxon>Cucurbitales</taxon>
        <taxon>Cucurbitaceae</taxon>
        <taxon>Benincaseae</taxon>
        <taxon>Cucumis</taxon>
    </lineage>
</organism>